<dbReference type="PANTHER" id="PTHR46200">
    <property type="entry name" value="GATOR COMPLEX PROTEIN WDR24"/>
    <property type="match status" value="1"/>
</dbReference>
<dbReference type="GO" id="GO:0061700">
    <property type="term" value="C:GATOR2 complex"/>
    <property type="evidence" value="ECO:0007669"/>
    <property type="project" value="TreeGrafter"/>
</dbReference>
<dbReference type="WBParaSite" id="Pan_g4726.t2">
    <property type="protein sequence ID" value="Pan_g4726.t2"/>
    <property type="gene ID" value="Pan_g4726"/>
</dbReference>
<dbReference type="SMART" id="SM00320">
    <property type="entry name" value="WD40"/>
    <property type="match status" value="4"/>
</dbReference>
<evidence type="ECO:0000313" key="7">
    <source>
        <dbReference type="Proteomes" id="UP000492821"/>
    </source>
</evidence>
<dbReference type="InterPro" id="IPR015943">
    <property type="entry name" value="WD40/YVTN_repeat-like_dom_sf"/>
</dbReference>
<name>A0A7E4VYH7_PANRE</name>
<evidence type="ECO:0000313" key="8">
    <source>
        <dbReference type="WBParaSite" id="Pan_g4726.t2"/>
    </source>
</evidence>
<evidence type="ECO:0000256" key="5">
    <source>
        <dbReference type="PROSITE-ProRule" id="PRU00221"/>
    </source>
</evidence>
<dbReference type="GO" id="GO:0005829">
    <property type="term" value="C:cytosol"/>
    <property type="evidence" value="ECO:0007669"/>
    <property type="project" value="TreeGrafter"/>
</dbReference>
<protein>
    <recommendedName>
        <fullName evidence="4">GATOR2 complex protein WDR24</fullName>
    </recommendedName>
</protein>
<proteinExistence type="inferred from homology"/>
<dbReference type="InterPro" id="IPR001680">
    <property type="entry name" value="WD40_rpt"/>
</dbReference>
<feature type="region of interest" description="Disordered" evidence="6">
    <location>
        <begin position="654"/>
        <end position="679"/>
    </location>
</feature>
<dbReference type="Proteomes" id="UP000492821">
    <property type="component" value="Unassembled WGS sequence"/>
</dbReference>
<dbReference type="InterPro" id="IPR037590">
    <property type="entry name" value="WDR24"/>
</dbReference>
<reference evidence="7" key="1">
    <citation type="journal article" date="2013" name="Genetics">
        <title>The draft genome and transcriptome of Panagrellus redivivus are shaped by the harsh demands of a free-living lifestyle.</title>
        <authorList>
            <person name="Srinivasan J."/>
            <person name="Dillman A.R."/>
            <person name="Macchietto M.G."/>
            <person name="Heikkinen L."/>
            <person name="Lakso M."/>
            <person name="Fracchia K.M."/>
            <person name="Antoshechkin I."/>
            <person name="Mortazavi A."/>
            <person name="Wong G."/>
            <person name="Sternberg P.W."/>
        </authorList>
    </citation>
    <scope>NUCLEOTIDE SEQUENCE [LARGE SCALE GENOMIC DNA]</scope>
    <source>
        <strain evidence="7">MT8872</strain>
    </source>
</reference>
<feature type="repeat" description="WD" evidence="5">
    <location>
        <begin position="203"/>
        <end position="245"/>
    </location>
</feature>
<keyword evidence="3" id="KW-0677">Repeat</keyword>
<dbReference type="Pfam" id="PF00400">
    <property type="entry name" value="WD40"/>
    <property type="match status" value="2"/>
</dbReference>
<dbReference type="PROSITE" id="PS50082">
    <property type="entry name" value="WD_REPEATS_2"/>
    <property type="match status" value="1"/>
</dbReference>
<evidence type="ECO:0000256" key="1">
    <source>
        <dbReference type="ARBA" id="ARBA00008134"/>
    </source>
</evidence>
<keyword evidence="7" id="KW-1185">Reference proteome</keyword>
<dbReference type="InterPro" id="IPR036322">
    <property type="entry name" value="WD40_repeat_dom_sf"/>
</dbReference>
<evidence type="ECO:0000256" key="3">
    <source>
        <dbReference type="ARBA" id="ARBA00022737"/>
    </source>
</evidence>
<reference evidence="8" key="2">
    <citation type="submission" date="2020-10" db="UniProtKB">
        <authorList>
            <consortium name="WormBaseParasite"/>
        </authorList>
    </citation>
    <scope>IDENTIFICATION</scope>
</reference>
<dbReference type="GO" id="GO:1904263">
    <property type="term" value="P:positive regulation of TORC1 signaling"/>
    <property type="evidence" value="ECO:0007669"/>
    <property type="project" value="TreeGrafter"/>
</dbReference>
<organism evidence="7 8">
    <name type="scientific">Panagrellus redivivus</name>
    <name type="common">Microworm</name>
    <dbReference type="NCBI Taxonomy" id="6233"/>
    <lineage>
        <taxon>Eukaryota</taxon>
        <taxon>Metazoa</taxon>
        <taxon>Ecdysozoa</taxon>
        <taxon>Nematoda</taxon>
        <taxon>Chromadorea</taxon>
        <taxon>Rhabditida</taxon>
        <taxon>Tylenchina</taxon>
        <taxon>Panagrolaimomorpha</taxon>
        <taxon>Panagrolaimoidea</taxon>
        <taxon>Panagrolaimidae</taxon>
        <taxon>Panagrellus</taxon>
    </lineage>
</organism>
<comment type="similarity">
    <text evidence="1">Belongs to the WD repeat WDR24 family.</text>
</comment>
<dbReference type="PROSITE" id="PS50294">
    <property type="entry name" value="WD_REPEATS_REGION"/>
    <property type="match status" value="1"/>
</dbReference>
<dbReference type="GO" id="GO:0016239">
    <property type="term" value="P:positive regulation of macroautophagy"/>
    <property type="evidence" value="ECO:0007669"/>
    <property type="project" value="TreeGrafter"/>
</dbReference>
<evidence type="ECO:0000256" key="4">
    <source>
        <dbReference type="ARBA" id="ARBA00040269"/>
    </source>
</evidence>
<accession>A0A7E4VYH7</accession>
<evidence type="ECO:0000256" key="2">
    <source>
        <dbReference type="ARBA" id="ARBA00022574"/>
    </source>
</evidence>
<dbReference type="GO" id="GO:0005774">
    <property type="term" value="C:vacuolar membrane"/>
    <property type="evidence" value="ECO:0007669"/>
    <property type="project" value="TreeGrafter"/>
</dbReference>
<sequence>MPASSKRVAEVSLFLEDAVDGIATNAGFNKLLTIQRCRKATPSTVITLIDIAYNKLTTTARPIEHHIDRIAPNVAAAIAFSPVEDNRFASTTTAGKVLIWDLERRKVTKRYNCTDKYTPLQFHRSDPNIFAVIGPNEAMQLIVHDIRAHPTTVPGVGNNFCTIADFAFGQHPDNKDTIAAVGEDGNIKLWDIRHMKKPMIPVIPAHRGYTFSVAFSKNERNLLVTGGIDKFVRVWSYEDSAKEEFAVETPSAVGKVVWTNESRYHVCSSSVATSNRENGDHNMYLWDVRRSNLPYRCFDGHSSPITDMIFPNDSSIGMCISASDDGVVVLHRVDQATIPMASVDVVSITCSGNSNEVAFVVPAHEANLDPAHFCKPKNFAKPILSNVFTARIAEPYTETERFKYLAQRYKLTCPLRESLKDLCKYNSAVCKAIHDYDTAKSWELLGLIADDDIISSIRPDLGKQFRTKKNFKHGFSSADEDDFTVTPLASEHEASLHFHEDDFVEFSDLEEPDNEFVYEQEFFDFAVVLEEENCIVAGNEEVTPYRVTKKKNAFAKRVVNREQWFTGLNRIKLPSYNRRARSKTVKRFKGALGRRFRGVSFANPQSDTQVIKRTCVGYVFDNARAELSDFTSSGSTGTKGPLSKFKFSYNRRMSDRRAENNFPRPAQAPGSDDEDEAVKRKRLEKRQREKCLAWVADNRILAPARAPVTEIHRIIMDRAREYRDEQFIALKKEEKQAGTKPADKKQNNFNPTVEYKRWPLLQLLFEHYRRQDDVQMFSCMAMCIGERVTMVIPERQVDRCFYYYTEQLDRCSLFKEATVFMKANFRMQISQLNAEDNFISHICEKCNQPLKGSTCQNKKCRHQHSCNICHRAVYGQRLLCLDCGHGGHPDHVHEWFEKQGVCPVAGCKHNCFPKVPHYQGILRNERSSTRFHTTSNMLTGDEREAIHWRYKVPPC</sequence>
<evidence type="ECO:0000256" key="6">
    <source>
        <dbReference type="SAM" id="MobiDB-lite"/>
    </source>
</evidence>
<keyword evidence="2 5" id="KW-0853">WD repeat</keyword>
<dbReference type="Gene3D" id="2.130.10.10">
    <property type="entry name" value="YVTN repeat-like/Quinoprotein amine dehydrogenase"/>
    <property type="match status" value="2"/>
</dbReference>
<dbReference type="PANTHER" id="PTHR46200:SF1">
    <property type="entry name" value="GATOR COMPLEX PROTEIN WDR24"/>
    <property type="match status" value="1"/>
</dbReference>
<dbReference type="AlphaFoldDB" id="A0A7E4VYH7"/>
<dbReference type="SUPFAM" id="SSF50978">
    <property type="entry name" value="WD40 repeat-like"/>
    <property type="match status" value="1"/>
</dbReference>